<evidence type="ECO:0000313" key="2">
    <source>
        <dbReference type="EMBL" id="OQR89989.1"/>
    </source>
</evidence>
<reference evidence="2 3" key="1">
    <citation type="journal article" date="2014" name="Genome Biol. Evol.">
        <title>The secreted proteins of Achlya hypogyna and Thraustotheca clavata identify the ancestral oomycete secretome and reveal gene acquisitions by horizontal gene transfer.</title>
        <authorList>
            <person name="Misner I."/>
            <person name="Blouin N."/>
            <person name="Leonard G."/>
            <person name="Richards T.A."/>
            <person name="Lane C.E."/>
        </authorList>
    </citation>
    <scope>NUCLEOTIDE SEQUENCE [LARGE SCALE GENOMIC DNA]</scope>
    <source>
        <strain evidence="2 3">ATCC 48635</strain>
    </source>
</reference>
<sequence length="481" mass="52519">MAMAPPRTREILTDFEFNVALLLSVLSYTSREAGMSYSDFKSKAYTDYQGHLSRLGLNTRAHEPFIDFDDEKIRSITTSIGSVVYICITGSSTASDHASNFAMAATNIVVNHADADAPAGYNYGARNLGIANLAQELLRNSMVEKVVLCGHSRGGSIAHVVHYSLLLNATCSRASKDKVTSVAFGSTPFLKSQAPNAEFQDRFLSFYTDTDIVPALFAASTPMLQRLLALHGTKLGLLQLVTGINVEAAVEVTVKHLGMVLPEYLYYGNWVRLYTVERDHLDENTFFDPVEYLHTEKTMPTEYYTGEAFKTRVRAITSLDDVIKEHGVASAYAPYYRGDAVTPKLTNAEQQKSIILSSKVTLAAAQYLGTVGMVKESLAVRLNRAITAAVVTKTFGDDRICEAFVAVAAAVEAYLDTGLALLKPAATNNTEVTAYAKVAQQLEACMQALNDLLKRLGNLKPSEELKGDMEALHTFNESNIG</sequence>
<dbReference type="InterPro" id="IPR002921">
    <property type="entry name" value="Fungal_lipase-type"/>
</dbReference>
<dbReference type="AlphaFoldDB" id="A0A1V9YW01"/>
<dbReference type="SUPFAM" id="SSF53474">
    <property type="entry name" value="alpha/beta-Hydrolases"/>
    <property type="match status" value="1"/>
</dbReference>
<keyword evidence="3" id="KW-1185">Reference proteome</keyword>
<protein>
    <recommendedName>
        <fullName evidence="1">Fungal lipase-type domain-containing protein</fullName>
    </recommendedName>
</protein>
<dbReference type="Gene3D" id="3.40.50.1820">
    <property type="entry name" value="alpha/beta hydrolase"/>
    <property type="match status" value="1"/>
</dbReference>
<evidence type="ECO:0000313" key="3">
    <source>
        <dbReference type="Proteomes" id="UP000243579"/>
    </source>
</evidence>
<dbReference type="EMBL" id="JNBR01000695">
    <property type="protein sequence ID" value="OQR89989.1"/>
    <property type="molecule type" value="Genomic_DNA"/>
</dbReference>
<evidence type="ECO:0000259" key="1">
    <source>
        <dbReference type="Pfam" id="PF01764"/>
    </source>
</evidence>
<organism evidence="2 3">
    <name type="scientific">Achlya hypogyna</name>
    <name type="common">Oomycete</name>
    <name type="synonym">Protoachlya hypogyna</name>
    <dbReference type="NCBI Taxonomy" id="1202772"/>
    <lineage>
        <taxon>Eukaryota</taxon>
        <taxon>Sar</taxon>
        <taxon>Stramenopiles</taxon>
        <taxon>Oomycota</taxon>
        <taxon>Saprolegniomycetes</taxon>
        <taxon>Saprolegniales</taxon>
        <taxon>Achlyaceae</taxon>
        <taxon>Achlya</taxon>
    </lineage>
</organism>
<comment type="caution">
    <text evidence="2">The sequence shown here is derived from an EMBL/GenBank/DDBJ whole genome shotgun (WGS) entry which is preliminary data.</text>
</comment>
<dbReference type="GO" id="GO:0006629">
    <property type="term" value="P:lipid metabolic process"/>
    <property type="evidence" value="ECO:0007669"/>
    <property type="project" value="InterPro"/>
</dbReference>
<dbReference type="OrthoDB" id="426718at2759"/>
<name>A0A1V9YW01_ACHHY</name>
<dbReference type="Proteomes" id="UP000243579">
    <property type="component" value="Unassembled WGS sequence"/>
</dbReference>
<dbReference type="Pfam" id="PF01764">
    <property type="entry name" value="Lipase_3"/>
    <property type="match status" value="1"/>
</dbReference>
<feature type="non-terminal residue" evidence="2">
    <location>
        <position position="481"/>
    </location>
</feature>
<dbReference type="InterPro" id="IPR029058">
    <property type="entry name" value="AB_hydrolase_fold"/>
</dbReference>
<gene>
    <name evidence="2" type="ORF">ACHHYP_05895</name>
</gene>
<proteinExistence type="predicted"/>
<accession>A0A1V9YW01</accession>
<feature type="domain" description="Fungal lipase-type" evidence="1">
    <location>
        <begin position="135"/>
        <end position="218"/>
    </location>
</feature>